<reference evidence="2 3" key="1">
    <citation type="submission" date="2018-11" db="EMBL/GenBank/DDBJ databases">
        <title>Genome assembly of Steccherinum ochraceum LE-BIN_3174, the white-rot fungus of the Steccherinaceae family (The Residual Polyporoid clade, Polyporales, Basidiomycota).</title>
        <authorList>
            <person name="Fedorova T.V."/>
            <person name="Glazunova O.A."/>
            <person name="Landesman E.O."/>
            <person name="Moiseenko K.V."/>
            <person name="Psurtseva N.V."/>
            <person name="Savinova O.S."/>
            <person name="Shakhova N.V."/>
            <person name="Tyazhelova T.V."/>
            <person name="Vasina D.V."/>
        </authorList>
    </citation>
    <scope>NUCLEOTIDE SEQUENCE [LARGE SCALE GENOMIC DNA]</scope>
    <source>
        <strain evidence="2 3">LE-BIN_3174</strain>
    </source>
</reference>
<sequence length="625" mass="71555">MSPSTPFTKLAVDEMKPRWMIPLKTKLFEHNTELQDTARSIAQLERQAADLKTRLNELLPMGRLHDDVLIEILFHFIADVYAHTKPTDRCGHYPHWFHLIFVCRRWRDLIYTTPSLWSFLAWTINPDCTRKALWLSKHAPLTKIHVWHDKDQLSQHVFWNVSKVTLKETMREVLREVYRAQELYLCVSSHDMEHSLFTQIFDRPAPYLHTIEVPELWCPPNDVDHHLPEDTSEIFPRLQRLSAGPLDVQYLKAFVVPTLTSLSLHRYYVDEDEYSPPMLLDLFAKLPLLENLSLETQSLHPGFSSVSPSRPLVNLSHLKTLNYCGQAVDLAEMLMFLTLPSSANVRIHFLHYVKSDFEHVQSIVRQMVQLEVVPSDVPIASLVSQTGQHFHVRNSSHRSFSFTVEVFTDNASATNSEPHFHLSADENVDITSLSSDHSLEALHPGILSLLPLEHIRNTVLECCPGHWNAYMAILARMHDLESLAFSGAGEEMSELFRLLSPSSSVSTGNGPDTDLESSSLPIIDPSVFLQKLSILELRGVPVVRCCYPRDWTRLLYRLTRALEGRTQWTHAGLQELKVIGFTRDMIPGKFVSNLNERDDLGALVVKVEYDEEETKKQIGRRGVVA</sequence>
<accession>A0A4V6N762</accession>
<dbReference type="Proteomes" id="UP000292702">
    <property type="component" value="Unassembled WGS sequence"/>
</dbReference>
<dbReference type="EMBL" id="RWJN01000141">
    <property type="protein sequence ID" value="TCD66277.1"/>
    <property type="molecule type" value="Genomic_DNA"/>
</dbReference>
<name>A0A4V6N762_9APHY</name>
<evidence type="ECO:0000313" key="2">
    <source>
        <dbReference type="EMBL" id="TCD66277.1"/>
    </source>
</evidence>
<proteinExistence type="predicted"/>
<keyword evidence="3" id="KW-1185">Reference proteome</keyword>
<protein>
    <recommendedName>
        <fullName evidence="4">F-box domain-containing protein</fullName>
    </recommendedName>
</protein>
<dbReference type="AlphaFoldDB" id="A0A4V6N762"/>
<evidence type="ECO:0000313" key="3">
    <source>
        <dbReference type="Proteomes" id="UP000292702"/>
    </source>
</evidence>
<evidence type="ECO:0008006" key="4">
    <source>
        <dbReference type="Google" id="ProtNLM"/>
    </source>
</evidence>
<keyword evidence="1" id="KW-0175">Coiled coil</keyword>
<gene>
    <name evidence="2" type="ORF">EIP91_001568</name>
</gene>
<organism evidence="2 3">
    <name type="scientific">Steccherinum ochraceum</name>
    <dbReference type="NCBI Taxonomy" id="92696"/>
    <lineage>
        <taxon>Eukaryota</taxon>
        <taxon>Fungi</taxon>
        <taxon>Dikarya</taxon>
        <taxon>Basidiomycota</taxon>
        <taxon>Agaricomycotina</taxon>
        <taxon>Agaricomycetes</taxon>
        <taxon>Polyporales</taxon>
        <taxon>Steccherinaceae</taxon>
        <taxon>Steccherinum</taxon>
    </lineage>
</organism>
<evidence type="ECO:0000256" key="1">
    <source>
        <dbReference type="SAM" id="Coils"/>
    </source>
</evidence>
<comment type="caution">
    <text evidence="2">The sequence shown here is derived from an EMBL/GenBank/DDBJ whole genome shotgun (WGS) entry which is preliminary data.</text>
</comment>
<dbReference type="OrthoDB" id="2753884at2759"/>
<feature type="coiled-coil region" evidence="1">
    <location>
        <begin position="27"/>
        <end position="54"/>
    </location>
</feature>